<dbReference type="CDD" id="cd00569">
    <property type="entry name" value="HTH_Hin_like"/>
    <property type="match status" value="1"/>
</dbReference>
<dbReference type="RefSeq" id="WP_011014562.1">
    <property type="nucleotide sequence ID" value="NC_003450.3"/>
</dbReference>
<dbReference type="Gene3D" id="1.10.10.60">
    <property type="entry name" value="Homeodomain-like"/>
    <property type="match status" value="1"/>
</dbReference>
<dbReference type="HOGENOM" id="CLU_010686_8_3_11"/>
<dbReference type="PANTHER" id="PTHR30461:SF26">
    <property type="entry name" value="RESOLVASE HOMOLOG YNEB"/>
    <property type="match status" value="1"/>
</dbReference>
<evidence type="ECO:0000256" key="5">
    <source>
        <dbReference type="PIRSR" id="PIRSR606118-50"/>
    </source>
</evidence>
<dbReference type="InterPro" id="IPR006118">
    <property type="entry name" value="Recombinase_CS"/>
</dbReference>
<comment type="similarity">
    <text evidence="1">Belongs to the site-specific recombinase resolvase family.</text>
</comment>
<evidence type="ECO:0000256" key="1">
    <source>
        <dbReference type="ARBA" id="ARBA00009913"/>
    </source>
</evidence>
<dbReference type="PANTHER" id="PTHR30461">
    <property type="entry name" value="DNA-INVERTASE FROM LAMBDOID PROPHAGE"/>
    <property type="match status" value="1"/>
</dbReference>
<dbReference type="BioCyc" id="CORYNE:G18NG-11305-MONOMER"/>
<dbReference type="InterPro" id="IPR006120">
    <property type="entry name" value="Resolvase_HTH_dom"/>
</dbReference>
<dbReference type="GeneID" id="1019677"/>
<dbReference type="Proteomes" id="UP000000582">
    <property type="component" value="Chromosome"/>
</dbReference>
<evidence type="ECO:0000313" key="10">
    <source>
        <dbReference type="Proteomes" id="UP000000582"/>
    </source>
</evidence>
<keyword evidence="2" id="KW-0229">DNA integration</keyword>
<accession>Q8NPU8</accession>
<dbReference type="eggNOG" id="COG1961">
    <property type="taxonomic scope" value="Bacteria"/>
</dbReference>
<feature type="active site" description="O-(5'-phospho-DNA)-serine intermediate" evidence="5 6">
    <location>
        <position position="24"/>
    </location>
</feature>
<dbReference type="AlphaFoldDB" id="Q8NPU8"/>
<feature type="region of interest" description="Disordered" evidence="7">
    <location>
        <begin position="1"/>
        <end position="22"/>
    </location>
</feature>
<dbReference type="CDD" id="cd03768">
    <property type="entry name" value="SR_ResInv"/>
    <property type="match status" value="1"/>
</dbReference>
<dbReference type="KEGG" id="cgl:Cgl1713"/>
<reference evidence="10" key="1">
    <citation type="journal article" date="2003" name="Appl. Microbiol. Biotechnol.">
        <title>The Corynebacterium glutamicum genome: features and impacts on biotechnological processes.</title>
        <authorList>
            <person name="Ikeda M."/>
            <person name="Nakagawa S."/>
        </authorList>
    </citation>
    <scope>NUCLEOTIDE SEQUENCE [LARGE SCALE GENOMIC DNA]</scope>
    <source>
        <strain evidence="10">ATCC 13032 / DSM 20300 / BCRC 11384 / JCM 1318 / LMG 3730 / NCIMB 10025</strain>
    </source>
</reference>
<dbReference type="GO" id="GO:0003677">
    <property type="term" value="F:DNA binding"/>
    <property type="evidence" value="ECO:0007669"/>
    <property type="project" value="UniProtKB-KW"/>
</dbReference>
<organism evidence="9 10">
    <name type="scientific">Corynebacterium glutamicum (strain ATCC 13032 / DSM 20300 / JCM 1318 / BCRC 11384 / CCUG 27702 / LMG 3730 / NBRC 12168 / NCIMB 10025 / NRRL B-2784 / 534)</name>
    <dbReference type="NCBI Taxonomy" id="196627"/>
    <lineage>
        <taxon>Bacteria</taxon>
        <taxon>Bacillati</taxon>
        <taxon>Actinomycetota</taxon>
        <taxon>Actinomycetes</taxon>
        <taxon>Mycobacteriales</taxon>
        <taxon>Corynebacteriaceae</taxon>
        <taxon>Corynebacterium</taxon>
    </lineage>
</organism>
<sequence length="204" mass="22812">MFGSSFKEQTTNPRSQRVSYLRVSSTDQNLARQREAVNHSGHIDREFTDELSGGAKSHRPGLEDCINYLREDDVLVVASIDRLARSLVDLRVIIDRITDKGASVIFLKENLTFAAGRDDPRANLMLGILGSFAEFERSIIRERQAEGIALAKKAGKYAGRPKALDKEQIQEAKDMIAQGETKSAVAKHFGINRSTLYEYLKNPD</sequence>
<dbReference type="InterPro" id="IPR009057">
    <property type="entry name" value="Homeodomain-like_sf"/>
</dbReference>
<name>Q8NPU8_CORGL</name>
<dbReference type="EMBL" id="BA000036">
    <property type="protein sequence ID" value="BAB99106.1"/>
    <property type="molecule type" value="Genomic_DNA"/>
</dbReference>
<keyword evidence="4" id="KW-0233">DNA recombination</keyword>
<dbReference type="SUPFAM" id="SSF46689">
    <property type="entry name" value="Homeodomain-like"/>
    <property type="match status" value="1"/>
</dbReference>
<evidence type="ECO:0000256" key="6">
    <source>
        <dbReference type="PROSITE-ProRule" id="PRU10137"/>
    </source>
</evidence>
<dbReference type="InterPro" id="IPR036162">
    <property type="entry name" value="Resolvase-like_N_sf"/>
</dbReference>
<evidence type="ECO:0000256" key="2">
    <source>
        <dbReference type="ARBA" id="ARBA00022908"/>
    </source>
</evidence>
<keyword evidence="3" id="KW-0238">DNA-binding</keyword>
<dbReference type="SUPFAM" id="SSF53041">
    <property type="entry name" value="Resolvase-like"/>
    <property type="match status" value="1"/>
</dbReference>
<dbReference type="Pfam" id="PF00239">
    <property type="entry name" value="Resolvase"/>
    <property type="match status" value="1"/>
</dbReference>
<dbReference type="OrthoDB" id="3405463at2"/>
<dbReference type="PROSITE" id="PS51736">
    <property type="entry name" value="RECOMBINASES_3"/>
    <property type="match status" value="1"/>
</dbReference>
<dbReference type="STRING" id="196627.cg1929"/>
<gene>
    <name evidence="9" type="ordered locus">Cgl1713</name>
</gene>
<proteinExistence type="inferred from homology"/>
<evidence type="ECO:0000256" key="7">
    <source>
        <dbReference type="SAM" id="MobiDB-lite"/>
    </source>
</evidence>
<dbReference type="PATRIC" id="fig|196627.13.peg.1671"/>
<evidence type="ECO:0000313" key="9">
    <source>
        <dbReference type="EMBL" id="BAB99106.1"/>
    </source>
</evidence>
<dbReference type="KEGG" id="cgb:cg1929"/>
<dbReference type="SMART" id="SM00857">
    <property type="entry name" value="Resolvase"/>
    <property type="match status" value="1"/>
</dbReference>
<evidence type="ECO:0000256" key="3">
    <source>
        <dbReference type="ARBA" id="ARBA00023125"/>
    </source>
</evidence>
<accession>Q6M4R3</accession>
<protein>
    <submittedName>
        <fullName evidence="9">Site-specific recombinases, DNA invertase Pin homologs</fullName>
    </submittedName>
</protein>
<dbReference type="PROSITE" id="PS00397">
    <property type="entry name" value="RECOMBINASES_1"/>
    <property type="match status" value="1"/>
</dbReference>
<dbReference type="Gene3D" id="3.40.50.1390">
    <property type="entry name" value="Resolvase, N-terminal catalytic domain"/>
    <property type="match status" value="1"/>
</dbReference>
<dbReference type="Pfam" id="PF02796">
    <property type="entry name" value="HTH_7"/>
    <property type="match status" value="1"/>
</dbReference>
<dbReference type="InterPro" id="IPR006119">
    <property type="entry name" value="Resolv_N"/>
</dbReference>
<keyword evidence="10" id="KW-1185">Reference proteome</keyword>
<dbReference type="GO" id="GO:0015074">
    <property type="term" value="P:DNA integration"/>
    <property type="evidence" value="ECO:0007669"/>
    <property type="project" value="UniProtKB-KW"/>
</dbReference>
<evidence type="ECO:0000259" key="8">
    <source>
        <dbReference type="PROSITE" id="PS51736"/>
    </source>
</evidence>
<feature type="domain" description="Resolvase/invertase-type recombinase catalytic" evidence="8">
    <location>
        <begin position="16"/>
        <end position="155"/>
    </location>
</feature>
<dbReference type="GO" id="GO:0000150">
    <property type="term" value="F:DNA strand exchange activity"/>
    <property type="evidence" value="ECO:0007669"/>
    <property type="project" value="InterPro"/>
</dbReference>
<dbReference type="InterPro" id="IPR050639">
    <property type="entry name" value="SSR_resolvase"/>
</dbReference>
<evidence type="ECO:0000256" key="4">
    <source>
        <dbReference type="ARBA" id="ARBA00023172"/>
    </source>
</evidence>